<protein>
    <submittedName>
        <fullName evidence="2">Phosphatidylethanolamine-binding protein</fullName>
    </submittedName>
</protein>
<name>A0A1Y2A9M8_9PLEO</name>
<organism evidence="2 3">
    <name type="scientific">Clohesyomyces aquaticus</name>
    <dbReference type="NCBI Taxonomy" id="1231657"/>
    <lineage>
        <taxon>Eukaryota</taxon>
        <taxon>Fungi</taxon>
        <taxon>Dikarya</taxon>
        <taxon>Ascomycota</taxon>
        <taxon>Pezizomycotina</taxon>
        <taxon>Dothideomycetes</taxon>
        <taxon>Pleosporomycetidae</taxon>
        <taxon>Pleosporales</taxon>
        <taxon>Lindgomycetaceae</taxon>
        <taxon>Clohesyomyces</taxon>
    </lineage>
</organism>
<feature type="signal peptide" evidence="1">
    <location>
        <begin position="1"/>
        <end position="20"/>
    </location>
</feature>
<dbReference type="AlphaFoldDB" id="A0A1Y2A9M8"/>
<dbReference type="PANTHER" id="PTHR11362:SF140">
    <property type="entry name" value="PEBP-LIKE PROTEIN"/>
    <property type="match status" value="1"/>
</dbReference>
<keyword evidence="3" id="KW-1185">Reference proteome</keyword>
<dbReference type="OrthoDB" id="2506647at2759"/>
<evidence type="ECO:0000313" key="2">
    <source>
        <dbReference type="EMBL" id="ORY19229.1"/>
    </source>
</evidence>
<dbReference type="InterPro" id="IPR035810">
    <property type="entry name" value="PEBP_euk"/>
</dbReference>
<keyword evidence="1" id="KW-0732">Signal</keyword>
<dbReference type="Proteomes" id="UP000193144">
    <property type="component" value="Unassembled WGS sequence"/>
</dbReference>
<reference evidence="2 3" key="1">
    <citation type="submission" date="2016-07" db="EMBL/GenBank/DDBJ databases">
        <title>Pervasive Adenine N6-methylation of Active Genes in Fungi.</title>
        <authorList>
            <consortium name="DOE Joint Genome Institute"/>
            <person name="Mondo S.J."/>
            <person name="Dannebaum R.O."/>
            <person name="Kuo R.C."/>
            <person name="Labutti K."/>
            <person name="Haridas S."/>
            <person name="Kuo A."/>
            <person name="Salamov A."/>
            <person name="Ahrendt S.R."/>
            <person name="Lipzen A."/>
            <person name="Sullivan W."/>
            <person name="Andreopoulos W.B."/>
            <person name="Clum A."/>
            <person name="Lindquist E."/>
            <person name="Daum C."/>
            <person name="Ramamoorthy G.K."/>
            <person name="Gryganskyi A."/>
            <person name="Culley D."/>
            <person name="Magnuson J.K."/>
            <person name="James T.Y."/>
            <person name="O'Malley M.A."/>
            <person name="Stajich J.E."/>
            <person name="Spatafora J.W."/>
            <person name="Visel A."/>
            <person name="Grigoriev I.V."/>
        </authorList>
    </citation>
    <scope>NUCLEOTIDE SEQUENCE [LARGE SCALE GENOMIC DNA]</scope>
    <source>
        <strain evidence="2 3">CBS 115471</strain>
    </source>
</reference>
<dbReference type="PANTHER" id="PTHR11362">
    <property type="entry name" value="PHOSPHATIDYLETHANOLAMINE-BINDING PROTEIN"/>
    <property type="match status" value="1"/>
</dbReference>
<evidence type="ECO:0000256" key="1">
    <source>
        <dbReference type="SAM" id="SignalP"/>
    </source>
</evidence>
<dbReference type="Pfam" id="PF01161">
    <property type="entry name" value="PBP"/>
    <property type="match status" value="1"/>
</dbReference>
<dbReference type="SUPFAM" id="SSF49777">
    <property type="entry name" value="PEBP-like"/>
    <property type="match status" value="1"/>
</dbReference>
<evidence type="ECO:0000313" key="3">
    <source>
        <dbReference type="Proteomes" id="UP000193144"/>
    </source>
</evidence>
<dbReference type="CDD" id="cd00866">
    <property type="entry name" value="PEBP_euk"/>
    <property type="match status" value="1"/>
</dbReference>
<proteinExistence type="predicted"/>
<dbReference type="InterPro" id="IPR036610">
    <property type="entry name" value="PEBP-like_sf"/>
</dbReference>
<dbReference type="STRING" id="1231657.A0A1Y2A9M8"/>
<dbReference type="Gene3D" id="3.90.280.10">
    <property type="entry name" value="PEBP-like"/>
    <property type="match status" value="1"/>
</dbReference>
<gene>
    <name evidence="2" type="ORF">BCR34DRAFT_552780</name>
</gene>
<comment type="caution">
    <text evidence="2">The sequence shown here is derived from an EMBL/GenBank/DDBJ whole genome shotgun (WGS) entry which is preliminary data.</text>
</comment>
<accession>A0A1Y2A9M8</accession>
<feature type="chain" id="PRO_5012327466" evidence="1">
    <location>
        <begin position="21"/>
        <end position="267"/>
    </location>
</feature>
<dbReference type="InterPro" id="IPR008914">
    <property type="entry name" value="PEBP"/>
</dbReference>
<dbReference type="EMBL" id="MCFA01000003">
    <property type="protein sequence ID" value="ORY19229.1"/>
    <property type="molecule type" value="Genomic_DNA"/>
</dbReference>
<sequence>MGVYTVLLAAVILQARFTLAHGDAAESVSVSDFKADFISAQIVPDVLAAFNPSVAFYAGFASADGDEALLTPGMALTVAEAAAPIEFSVENISKGTNVTDTSRFIVYMIGPDVPSRATPTSRNVRHYLAGNFTVSSSNSTILATAAKLTNSSTATNEYSAPTPKSGTGVHRYVYLLYTQPKKFDTTDFASVGLNVSNRMNFNLSTFRTQAGLGPAIGGTYFTINIDGANTTSNTTGSTKPGAASMTKVSGALALMPLLGGLLLAFVL</sequence>